<keyword evidence="4" id="KW-1185">Reference proteome</keyword>
<dbReference type="GO" id="GO:0003677">
    <property type="term" value="F:DNA binding"/>
    <property type="evidence" value="ECO:0007669"/>
    <property type="project" value="InterPro"/>
</dbReference>
<evidence type="ECO:0000313" key="3">
    <source>
        <dbReference type="EMBL" id="MBB3167196.1"/>
    </source>
</evidence>
<keyword evidence="1" id="KW-1133">Transmembrane helix</keyword>
<accession>A0A839UN77</accession>
<dbReference type="AlphaFoldDB" id="A0A839UN77"/>
<dbReference type="RefSeq" id="WP_183907709.1">
    <property type="nucleotide sequence ID" value="NZ_JACHXZ010000001.1"/>
</dbReference>
<dbReference type="SMART" id="SM00530">
    <property type="entry name" value="HTH_XRE"/>
    <property type="match status" value="1"/>
</dbReference>
<dbReference type="Pfam" id="PF01381">
    <property type="entry name" value="HTH_3"/>
    <property type="match status" value="1"/>
</dbReference>
<dbReference type="Proteomes" id="UP000559987">
    <property type="component" value="Unassembled WGS sequence"/>
</dbReference>
<dbReference type="EMBL" id="JACHXZ010000001">
    <property type="protein sequence ID" value="MBB3167196.1"/>
    <property type="molecule type" value="Genomic_DNA"/>
</dbReference>
<feature type="transmembrane region" description="Helical" evidence="1">
    <location>
        <begin position="86"/>
        <end position="104"/>
    </location>
</feature>
<dbReference type="SUPFAM" id="SSF47413">
    <property type="entry name" value="lambda repressor-like DNA-binding domains"/>
    <property type="match status" value="1"/>
</dbReference>
<protein>
    <submittedName>
        <fullName evidence="3">Transcriptional regulator with XRE-family HTH domain</fullName>
    </submittedName>
</protein>
<evidence type="ECO:0000313" key="4">
    <source>
        <dbReference type="Proteomes" id="UP000559987"/>
    </source>
</evidence>
<dbReference type="Pfam" id="PF13239">
    <property type="entry name" value="2TM"/>
    <property type="match status" value="1"/>
</dbReference>
<comment type="caution">
    <text evidence="3">The sequence shown here is derived from an EMBL/GenBank/DDBJ whole genome shotgun (WGS) entry which is preliminary data.</text>
</comment>
<dbReference type="InterPro" id="IPR001387">
    <property type="entry name" value="Cro/C1-type_HTH"/>
</dbReference>
<organism evidence="3 4">
    <name type="scientific">Simiduia aestuariiviva</name>
    <dbReference type="NCBI Taxonomy" id="1510459"/>
    <lineage>
        <taxon>Bacteria</taxon>
        <taxon>Pseudomonadati</taxon>
        <taxon>Pseudomonadota</taxon>
        <taxon>Gammaproteobacteria</taxon>
        <taxon>Cellvibrionales</taxon>
        <taxon>Cellvibrionaceae</taxon>
        <taxon>Simiduia</taxon>
    </lineage>
</organism>
<proteinExistence type="predicted"/>
<evidence type="ECO:0000256" key="1">
    <source>
        <dbReference type="SAM" id="Phobius"/>
    </source>
</evidence>
<dbReference type="InterPro" id="IPR025698">
    <property type="entry name" value="2TM_dom"/>
</dbReference>
<reference evidence="3 4" key="1">
    <citation type="submission" date="2020-08" db="EMBL/GenBank/DDBJ databases">
        <title>Genomic Encyclopedia of Type Strains, Phase III (KMG-III): the genomes of soil and plant-associated and newly described type strains.</title>
        <authorList>
            <person name="Whitman W."/>
        </authorList>
    </citation>
    <scope>NUCLEOTIDE SEQUENCE [LARGE SCALE GENOMIC DNA]</scope>
    <source>
        <strain evidence="3 4">CECT 8571</strain>
    </source>
</reference>
<dbReference type="PROSITE" id="PS50943">
    <property type="entry name" value="HTH_CROC1"/>
    <property type="match status" value="1"/>
</dbReference>
<feature type="transmembrane region" description="Helical" evidence="1">
    <location>
        <begin position="110"/>
        <end position="133"/>
    </location>
</feature>
<dbReference type="InterPro" id="IPR010982">
    <property type="entry name" value="Lambda_DNA-bd_dom_sf"/>
</dbReference>
<keyword evidence="1" id="KW-0812">Transmembrane</keyword>
<gene>
    <name evidence="3" type="ORF">FHS30_000372</name>
</gene>
<feature type="domain" description="HTH cro/C1-type" evidence="2">
    <location>
        <begin position="3"/>
        <end position="56"/>
    </location>
</feature>
<dbReference type="CDD" id="cd00093">
    <property type="entry name" value="HTH_XRE"/>
    <property type="match status" value="1"/>
</dbReference>
<evidence type="ECO:0000259" key="2">
    <source>
        <dbReference type="PROSITE" id="PS50943"/>
    </source>
</evidence>
<name>A0A839UN77_9GAMM</name>
<dbReference type="Gene3D" id="1.10.260.40">
    <property type="entry name" value="lambda repressor-like DNA-binding domains"/>
    <property type="match status" value="1"/>
</dbReference>
<keyword evidence="1" id="KW-0472">Membrane</keyword>
<sequence>MILRKLRLQRGWSQEQLAEMTGVTVRTIQRLERGHQPGLETAKSLAAVFEVEHSIFQDGAPTMTTETNVTQQENDAVEYIKGVKEFFSHAFMYVIFCVAFLVVGKELSSLMIWGFAGWGVGVLVHGLSAFEVIRFGSADWERKLVERKLGRKL</sequence>